<name>A0A4Q7PKY1_9FLAO</name>
<dbReference type="EMBL" id="SGXE01000001">
    <property type="protein sequence ID" value="RZS99622.1"/>
    <property type="molecule type" value="Genomic_DNA"/>
</dbReference>
<dbReference type="RefSeq" id="WP_130285447.1">
    <property type="nucleotide sequence ID" value="NZ_SGXE01000001.1"/>
</dbReference>
<keyword evidence="2" id="KW-1185">Reference proteome</keyword>
<dbReference type="Pfam" id="PF14595">
    <property type="entry name" value="Thioredoxin_9"/>
    <property type="match status" value="1"/>
</dbReference>
<evidence type="ECO:0000313" key="1">
    <source>
        <dbReference type="EMBL" id="RZS99622.1"/>
    </source>
</evidence>
<proteinExistence type="predicted"/>
<dbReference type="OrthoDB" id="6120799at2"/>
<sequence>MASDRKIEVIEKALQHSYTYDEYKELIKNLLAEGKSTGHVQTEDLYNYSVLNERRMKRWDKTVTIDKAIIEKATQAKLNITWLVITEGWCGDAAHALPIIHKIAALNPGIELRLVLRDDNEDLMHLFLTNGAKSIPKLISYATDSKEVLATWGPRPSEATQLVEAYKAEHGSLDPVFKQELQMWYNRNKGKNIAEDLAKLI</sequence>
<dbReference type="Proteomes" id="UP000292262">
    <property type="component" value="Unassembled WGS sequence"/>
</dbReference>
<evidence type="ECO:0000313" key="2">
    <source>
        <dbReference type="Proteomes" id="UP000292262"/>
    </source>
</evidence>
<dbReference type="SUPFAM" id="SSF52833">
    <property type="entry name" value="Thioredoxin-like"/>
    <property type="match status" value="1"/>
</dbReference>
<dbReference type="AlphaFoldDB" id="A0A4Q7PKY1"/>
<dbReference type="InterPro" id="IPR036249">
    <property type="entry name" value="Thioredoxin-like_sf"/>
</dbReference>
<organism evidence="1 2">
    <name type="scientific">Aquimarina brevivitae</name>
    <dbReference type="NCBI Taxonomy" id="323412"/>
    <lineage>
        <taxon>Bacteria</taxon>
        <taxon>Pseudomonadati</taxon>
        <taxon>Bacteroidota</taxon>
        <taxon>Flavobacteriia</taxon>
        <taxon>Flavobacteriales</taxon>
        <taxon>Flavobacteriaceae</taxon>
        <taxon>Aquimarina</taxon>
    </lineage>
</organism>
<protein>
    <submittedName>
        <fullName evidence="1">Thioredoxin-like protein</fullName>
    </submittedName>
</protein>
<reference evidence="1 2" key="1">
    <citation type="submission" date="2019-02" db="EMBL/GenBank/DDBJ databases">
        <title>Genomic Encyclopedia of Type Strains, Phase IV (KMG-IV): sequencing the most valuable type-strain genomes for metagenomic binning, comparative biology and taxonomic classification.</title>
        <authorList>
            <person name="Goeker M."/>
        </authorList>
    </citation>
    <scope>NUCLEOTIDE SEQUENCE [LARGE SCALE GENOMIC DNA]</scope>
    <source>
        <strain evidence="1 2">DSM 17196</strain>
    </source>
</reference>
<dbReference type="Gene3D" id="3.40.30.10">
    <property type="entry name" value="Glutaredoxin"/>
    <property type="match status" value="1"/>
</dbReference>
<comment type="caution">
    <text evidence="1">The sequence shown here is derived from an EMBL/GenBank/DDBJ whole genome shotgun (WGS) entry which is preliminary data.</text>
</comment>
<gene>
    <name evidence="1" type="ORF">EV197_0845</name>
</gene>
<accession>A0A4Q7PKY1</accession>